<evidence type="ECO:0000313" key="3">
    <source>
        <dbReference type="Proteomes" id="UP001432027"/>
    </source>
</evidence>
<protein>
    <recommendedName>
        <fullName evidence="1">Myelin gene regulatory factor C-terminal domain-containing protein</fullName>
    </recommendedName>
</protein>
<evidence type="ECO:0000313" key="2">
    <source>
        <dbReference type="EMBL" id="GMT06059.1"/>
    </source>
</evidence>
<dbReference type="Proteomes" id="UP001432027">
    <property type="component" value="Unassembled WGS sequence"/>
</dbReference>
<evidence type="ECO:0000259" key="1">
    <source>
        <dbReference type="Pfam" id="PF13888"/>
    </source>
</evidence>
<keyword evidence="3" id="KW-1185">Reference proteome</keyword>
<sequence length="294" mass="33249">MAVCLLSMTAIYLIDWRHHHFAMRVLEAKAVSEMEAKAGEDDSLGMMKKTITMPRHQPGAPPLHDICLHVGCRSYCCDNQFSYATEKRHGGFNVDLVAPLAGSRRAFLAAIAGAEKITPTAFFPKPFLSGTRFEVERMNMTIDSRYCTDRSCNEKKGRYHLFVPISPYMPTTPVLLRITPPPGMFVQSCGHLLNFREEECPSEGGYFRINLNMPTAIEVEPTLFEISAGSYKRSGYRFRVGSSTESCHGSEELFMSSYEEYNIIFYRACGDDLNQDPTTIDIENERDFAFPSKR</sequence>
<dbReference type="Pfam" id="PF13888">
    <property type="entry name" value="MRF_C2"/>
    <property type="match status" value="1"/>
</dbReference>
<accession>A0AAV5UI39</accession>
<dbReference type="EMBL" id="BTSX01000006">
    <property type="protein sequence ID" value="GMT06059.1"/>
    <property type="molecule type" value="Genomic_DNA"/>
</dbReference>
<feature type="non-terminal residue" evidence="2">
    <location>
        <position position="294"/>
    </location>
</feature>
<dbReference type="AlphaFoldDB" id="A0AAV5UI39"/>
<reference evidence="2" key="1">
    <citation type="submission" date="2023-10" db="EMBL/GenBank/DDBJ databases">
        <title>Genome assembly of Pristionchus species.</title>
        <authorList>
            <person name="Yoshida K."/>
            <person name="Sommer R.J."/>
        </authorList>
    </citation>
    <scope>NUCLEOTIDE SEQUENCE</scope>
    <source>
        <strain evidence="2">RS0144</strain>
    </source>
</reference>
<comment type="caution">
    <text evidence="2">The sequence shown here is derived from an EMBL/GenBank/DDBJ whole genome shotgun (WGS) entry which is preliminary data.</text>
</comment>
<organism evidence="2 3">
    <name type="scientific">Pristionchus entomophagus</name>
    <dbReference type="NCBI Taxonomy" id="358040"/>
    <lineage>
        <taxon>Eukaryota</taxon>
        <taxon>Metazoa</taxon>
        <taxon>Ecdysozoa</taxon>
        <taxon>Nematoda</taxon>
        <taxon>Chromadorea</taxon>
        <taxon>Rhabditida</taxon>
        <taxon>Rhabditina</taxon>
        <taxon>Diplogasteromorpha</taxon>
        <taxon>Diplogasteroidea</taxon>
        <taxon>Neodiplogasteridae</taxon>
        <taxon>Pristionchus</taxon>
    </lineage>
</organism>
<feature type="domain" description="Myelin gene regulatory factor C-terminal" evidence="1">
    <location>
        <begin position="132"/>
        <end position="269"/>
    </location>
</feature>
<dbReference type="InterPro" id="IPR025719">
    <property type="entry name" value="MYRF_C2"/>
</dbReference>
<name>A0AAV5UI39_9BILA</name>
<proteinExistence type="predicted"/>
<gene>
    <name evidence="2" type="ORF">PENTCL1PPCAC_28233</name>
</gene>